<evidence type="ECO:0000256" key="9">
    <source>
        <dbReference type="ARBA" id="ARBA00022737"/>
    </source>
</evidence>
<keyword evidence="14" id="KW-1185">Reference proteome</keyword>
<reference evidence="14" key="1">
    <citation type="submission" date="2017-08" db="EMBL/GenBank/DDBJ databases">
        <authorList>
            <person name="Varghese N."/>
            <person name="Submissions S."/>
        </authorList>
    </citation>
    <scope>NUCLEOTIDE SEQUENCE [LARGE SCALE GENOMIC DNA]</scope>
    <source>
        <strain evidence="14">DSM 23173</strain>
    </source>
</reference>
<evidence type="ECO:0000256" key="10">
    <source>
        <dbReference type="NCBIfam" id="TIGR00187"/>
    </source>
</evidence>
<evidence type="ECO:0000256" key="2">
    <source>
        <dbReference type="ARBA" id="ARBA00002803"/>
    </source>
</evidence>
<dbReference type="GO" id="GO:0009231">
    <property type="term" value="P:riboflavin biosynthetic process"/>
    <property type="evidence" value="ECO:0007669"/>
    <property type="project" value="UniProtKB-KW"/>
</dbReference>
<comment type="catalytic activity">
    <reaction evidence="1">
        <text>2 6,7-dimethyl-8-(1-D-ribityl)lumazine + H(+) = 5-amino-6-(D-ribitylamino)uracil + riboflavin</text>
        <dbReference type="Rhea" id="RHEA:20772"/>
        <dbReference type="ChEBI" id="CHEBI:15378"/>
        <dbReference type="ChEBI" id="CHEBI:15934"/>
        <dbReference type="ChEBI" id="CHEBI:57986"/>
        <dbReference type="ChEBI" id="CHEBI:58201"/>
        <dbReference type="EC" id="2.5.1.9"/>
    </reaction>
</comment>
<evidence type="ECO:0000256" key="6">
    <source>
        <dbReference type="ARBA" id="ARBA00013950"/>
    </source>
</evidence>
<dbReference type="CDD" id="cd00402">
    <property type="entry name" value="Riboflavin_synthase_like"/>
    <property type="match status" value="1"/>
</dbReference>
<keyword evidence="7" id="KW-0686">Riboflavin biosynthesis</keyword>
<evidence type="ECO:0000256" key="3">
    <source>
        <dbReference type="ARBA" id="ARBA00004887"/>
    </source>
</evidence>
<dbReference type="FunFam" id="2.40.30.20:FF:000003">
    <property type="entry name" value="Riboflavin synthase, alpha subunit"/>
    <property type="match status" value="1"/>
</dbReference>
<evidence type="ECO:0000313" key="13">
    <source>
        <dbReference type="EMBL" id="SOC44419.1"/>
    </source>
</evidence>
<dbReference type="InterPro" id="IPR026017">
    <property type="entry name" value="Lumazine-bd_dom"/>
</dbReference>
<dbReference type="InterPro" id="IPR017938">
    <property type="entry name" value="Riboflavin_synthase-like_b-brl"/>
</dbReference>
<dbReference type="InterPro" id="IPR023366">
    <property type="entry name" value="ATP_synth_asu-like_sf"/>
</dbReference>
<dbReference type="NCBIfam" id="NF006767">
    <property type="entry name" value="PRK09289.1"/>
    <property type="match status" value="1"/>
</dbReference>
<dbReference type="EC" id="2.5.1.9" evidence="5 10"/>
<dbReference type="PANTHER" id="PTHR21098">
    <property type="entry name" value="RIBOFLAVIN SYNTHASE ALPHA CHAIN"/>
    <property type="match status" value="1"/>
</dbReference>
<gene>
    <name evidence="13" type="ORF">SAMN05878391_2331</name>
</gene>
<dbReference type="Proteomes" id="UP000219412">
    <property type="component" value="Unassembled WGS sequence"/>
</dbReference>
<proteinExistence type="predicted"/>
<comment type="subunit">
    <text evidence="4">Homotrimer.</text>
</comment>
<dbReference type="Pfam" id="PF00677">
    <property type="entry name" value="Lum_binding"/>
    <property type="match status" value="2"/>
</dbReference>
<evidence type="ECO:0000256" key="8">
    <source>
        <dbReference type="ARBA" id="ARBA00022679"/>
    </source>
</evidence>
<dbReference type="OrthoDB" id="9788537at2"/>
<dbReference type="AlphaFoldDB" id="A0A285URG4"/>
<evidence type="ECO:0000313" key="14">
    <source>
        <dbReference type="Proteomes" id="UP000219412"/>
    </source>
</evidence>
<dbReference type="FunFam" id="2.40.30.20:FF:000004">
    <property type="entry name" value="Riboflavin synthase, alpha subunit"/>
    <property type="match status" value="1"/>
</dbReference>
<comment type="pathway">
    <text evidence="3">Cofactor biosynthesis; riboflavin biosynthesis; riboflavin from 2-hydroxy-3-oxobutyl phosphate and 5-amino-6-(D-ribitylamino)uracil: step 2/2.</text>
</comment>
<dbReference type="PANTHER" id="PTHR21098:SF12">
    <property type="entry name" value="RIBOFLAVIN SYNTHASE"/>
    <property type="match status" value="1"/>
</dbReference>
<feature type="domain" description="Lumazine-binding" evidence="12">
    <location>
        <begin position="1"/>
        <end position="95"/>
    </location>
</feature>
<evidence type="ECO:0000259" key="12">
    <source>
        <dbReference type="PROSITE" id="PS51177"/>
    </source>
</evidence>
<dbReference type="PIRSF" id="PIRSF000498">
    <property type="entry name" value="Riboflavin_syn_A"/>
    <property type="match status" value="1"/>
</dbReference>
<keyword evidence="8" id="KW-0808">Transferase</keyword>
<protein>
    <recommendedName>
        <fullName evidence="6 10">Riboflavin synthase</fullName>
        <ecNumber evidence="5 10">2.5.1.9</ecNumber>
    </recommendedName>
</protein>
<sequence>MFTGLIEEKGRIAEIRSSEEDTEIKISHTTLDDIKEGDSIAVNGACLTAYDINHGSFKVTMINETKRITSLDGIQAGDAVNLERAVRLSDRLGGHLVSGHVDGTGEVVSLTHDGNALVMKVACPKRLMKYMTEQGSVTIEGTSLTLFKIDHGASVITLNLIPETLERTILSDKATGDRVNIEADQIVKYVEHLLKNGDADLLKAGGLNV</sequence>
<evidence type="ECO:0000256" key="5">
    <source>
        <dbReference type="ARBA" id="ARBA00012827"/>
    </source>
</evidence>
<organism evidence="13 14">
    <name type="scientific">Salinicoccus kekensis</name>
    <dbReference type="NCBI Taxonomy" id="714307"/>
    <lineage>
        <taxon>Bacteria</taxon>
        <taxon>Bacillati</taxon>
        <taxon>Bacillota</taxon>
        <taxon>Bacilli</taxon>
        <taxon>Bacillales</taxon>
        <taxon>Staphylococcaceae</taxon>
        <taxon>Salinicoccus</taxon>
    </lineage>
</organism>
<evidence type="ECO:0000256" key="11">
    <source>
        <dbReference type="PROSITE-ProRule" id="PRU00524"/>
    </source>
</evidence>
<dbReference type="InterPro" id="IPR001783">
    <property type="entry name" value="Lumazine-bd"/>
</dbReference>
<dbReference type="PROSITE" id="PS51177">
    <property type="entry name" value="LUMAZINE_BIND"/>
    <property type="match status" value="2"/>
</dbReference>
<keyword evidence="9" id="KW-0677">Repeat</keyword>
<evidence type="ECO:0000256" key="4">
    <source>
        <dbReference type="ARBA" id="ARBA00011233"/>
    </source>
</evidence>
<feature type="repeat" description="Lumazine-binding" evidence="11">
    <location>
        <begin position="1"/>
        <end position="95"/>
    </location>
</feature>
<feature type="domain" description="Lumazine-binding" evidence="12">
    <location>
        <begin position="96"/>
        <end position="194"/>
    </location>
</feature>
<dbReference type="EMBL" id="OBQF01000006">
    <property type="protein sequence ID" value="SOC44419.1"/>
    <property type="molecule type" value="Genomic_DNA"/>
</dbReference>
<dbReference type="NCBIfam" id="TIGR00187">
    <property type="entry name" value="ribE"/>
    <property type="match status" value="1"/>
</dbReference>
<dbReference type="Gene3D" id="2.40.30.20">
    <property type="match status" value="2"/>
</dbReference>
<name>A0A285URG4_9STAP</name>
<dbReference type="GO" id="GO:0004746">
    <property type="term" value="F:riboflavin synthase activity"/>
    <property type="evidence" value="ECO:0007669"/>
    <property type="project" value="UniProtKB-UniRule"/>
</dbReference>
<evidence type="ECO:0000256" key="1">
    <source>
        <dbReference type="ARBA" id="ARBA00000968"/>
    </source>
</evidence>
<comment type="function">
    <text evidence="2">Catalyzes the dismutation of two molecules of 6,7-dimethyl-8-ribityllumazine, resulting in the formation of riboflavin and 5-amino-6-(D-ribitylamino)uracil.</text>
</comment>
<dbReference type="RefSeq" id="WP_097042297.1">
    <property type="nucleotide sequence ID" value="NZ_OBQF01000006.1"/>
</dbReference>
<dbReference type="SUPFAM" id="SSF63380">
    <property type="entry name" value="Riboflavin synthase domain-like"/>
    <property type="match status" value="2"/>
</dbReference>
<evidence type="ECO:0000256" key="7">
    <source>
        <dbReference type="ARBA" id="ARBA00022619"/>
    </source>
</evidence>
<feature type="repeat" description="Lumazine-binding" evidence="11">
    <location>
        <begin position="96"/>
        <end position="194"/>
    </location>
</feature>
<accession>A0A285URG4</accession>